<dbReference type="AlphaFoldDB" id="A0A1F7TMV9"/>
<dbReference type="Pfam" id="PF14559">
    <property type="entry name" value="TPR_19"/>
    <property type="match status" value="1"/>
</dbReference>
<feature type="transmembrane region" description="Helical" evidence="5">
    <location>
        <begin position="255"/>
        <end position="271"/>
    </location>
</feature>
<sequence>MFLRLARAFLYALIALVPLAYLPLSLDPLEVSKQTLLVLLTFASALCWIGAMVSARAVSVRRGWLNLLPLLILVSALISASLSLGPYLSWIGTATQEYTSALSIAAYVTLFYLVANLMNVPSAQRTALFTLLVSASLAGAFGVAASLGVPVLPSADGPLGNTVGTANAFGTFLAAMAVLGNALFLVHREEDALMYRGTRGTLQHVLVIWLSAAAFATALALDFTPVWLTLLAGLLALFVFALVRAGDFGPTNRFILPFALIVASLPFLFWVDRPIPIRIPTEVTPSFPASWDIAKETVKADGALFGSGPGTFVYQYAKYRPLDVNRTAFWDTRFDRASSSALTVLVTFGLVGALVWALFLSITVTRGALEVVRGRERHAWLPAFVVIPPFFALAVSGFLYSANLTLLFLVFLLSGLVAGAVMKRPAMRSLRESPRLSLAFSLLAIFAGTVIVTGVFVASLRYAAEAAFAKAVRLDRAGGDLKDVVASLDRAASLNRANDVYYRNLSQAFLLMLASALKEASALAQAGSEDQRGYLQALTGAAVNASARATELGPENVLNWAARGALYRELVPLIGNAGEFSTKALQRAIELDPRDPKVRTELGRTYLTLAENNRALTAAEDKAVAREAQAKVESLLKQAEEQFLAASALKEDYAPAQYQLALVLERQGRLPEAVAKMETVAKQNPLDVGVAFQLGLLYMRRGDTLDVDRAQAAFSQAVALSPSYSNARWFLASIHEQKKEIDKAIEQVAKVLEYDPGNELVKARLERLRAGKALSTPPPPLEETPTATSVPEGQPVAP</sequence>
<dbReference type="Proteomes" id="UP000177885">
    <property type="component" value="Unassembled WGS sequence"/>
</dbReference>
<keyword evidence="5" id="KW-1133">Transmembrane helix</keyword>
<feature type="transmembrane region" description="Helical" evidence="5">
    <location>
        <begin position="67"/>
        <end position="92"/>
    </location>
</feature>
<dbReference type="PANTHER" id="PTHR45586:SF1">
    <property type="entry name" value="LIPOPOLYSACCHARIDE ASSEMBLY PROTEIN B"/>
    <property type="match status" value="1"/>
</dbReference>
<evidence type="ECO:0000313" key="6">
    <source>
        <dbReference type="EMBL" id="OGL67321.1"/>
    </source>
</evidence>
<dbReference type="PROSITE" id="PS50005">
    <property type="entry name" value="TPR"/>
    <property type="match status" value="1"/>
</dbReference>
<evidence type="ECO:0000256" key="3">
    <source>
        <dbReference type="PROSITE-ProRule" id="PRU00339"/>
    </source>
</evidence>
<comment type="caution">
    <text evidence="6">The sequence shown here is derived from an EMBL/GenBank/DDBJ whole genome shotgun (WGS) entry which is preliminary data.</text>
</comment>
<evidence type="ECO:0000256" key="5">
    <source>
        <dbReference type="SAM" id="Phobius"/>
    </source>
</evidence>
<dbReference type="SUPFAM" id="SSF48452">
    <property type="entry name" value="TPR-like"/>
    <property type="match status" value="2"/>
</dbReference>
<feature type="repeat" description="TPR" evidence="3">
    <location>
        <begin position="725"/>
        <end position="758"/>
    </location>
</feature>
<keyword evidence="5" id="KW-0812">Transmembrane</keyword>
<feature type="transmembrane region" description="Helical" evidence="5">
    <location>
        <begin position="406"/>
        <end position="426"/>
    </location>
</feature>
<dbReference type="EMBL" id="MGDT01000001">
    <property type="protein sequence ID" value="OGL67321.1"/>
    <property type="molecule type" value="Genomic_DNA"/>
</dbReference>
<feature type="transmembrane region" description="Helical" evidence="5">
    <location>
        <begin position="200"/>
        <end position="220"/>
    </location>
</feature>
<name>A0A1F7TMV9_9BACT</name>
<feature type="transmembrane region" description="Helical" evidence="5">
    <location>
        <begin position="379"/>
        <end position="400"/>
    </location>
</feature>
<accession>A0A1F7TMV9</accession>
<keyword evidence="2 3" id="KW-0802">TPR repeat</keyword>
<feature type="transmembrane region" description="Helical" evidence="5">
    <location>
        <begin position="340"/>
        <end position="359"/>
    </location>
</feature>
<feature type="transmembrane region" description="Helical" evidence="5">
    <location>
        <begin position="226"/>
        <end position="243"/>
    </location>
</feature>
<proteinExistence type="predicted"/>
<dbReference type="STRING" id="1802385.A2856_01345"/>
<dbReference type="InterPro" id="IPR011990">
    <property type="entry name" value="TPR-like_helical_dom_sf"/>
</dbReference>
<feature type="transmembrane region" description="Helical" evidence="5">
    <location>
        <begin position="36"/>
        <end position="55"/>
    </location>
</feature>
<organism evidence="6 7">
    <name type="scientific">Candidatus Uhrbacteria bacterium RIFCSPHIGHO2_01_FULL_63_20</name>
    <dbReference type="NCBI Taxonomy" id="1802385"/>
    <lineage>
        <taxon>Bacteria</taxon>
        <taxon>Candidatus Uhriibacteriota</taxon>
    </lineage>
</organism>
<feature type="transmembrane region" description="Helical" evidence="5">
    <location>
        <begin position="5"/>
        <end position="24"/>
    </location>
</feature>
<dbReference type="InterPro" id="IPR019734">
    <property type="entry name" value="TPR_rpt"/>
</dbReference>
<feature type="transmembrane region" description="Helical" evidence="5">
    <location>
        <begin position="127"/>
        <end position="149"/>
    </location>
</feature>
<feature type="transmembrane region" description="Helical" evidence="5">
    <location>
        <begin position="438"/>
        <end position="460"/>
    </location>
</feature>
<evidence type="ECO:0000256" key="2">
    <source>
        <dbReference type="ARBA" id="ARBA00022803"/>
    </source>
</evidence>
<evidence type="ECO:0000313" key="7">
    <source>
        <dbReference type="Proteomes" id="UP000177885"/>
    </source>
</evidence>
<feature type="region of interest" description="Disordered" evidence="4">
    <location>
        <begin position="771"/>
        <end position="798"/>
    </location>
</feature>
<protein>
    <submittedName>
        <fullName evidence="6">Uncharacterized protein</fullName>
    </submittedName>
</protein>
<feature type="transmembrane region" description="Helical" evidence="5">
    <location>
        <begin position="169"/>
        <end position="188"/>
    </location>
</feature>
<dbReference type="InterPro" id="IPR051012">
    <property type="entry name" value="CellSynth/LPSAsmb/PSIAsmb"/>
</dbReference>
<evidence type="ECO:0000256" key="4">
    <source>
        <dbReference type="SAM" id="MobiDB-lite"/>
    </source>
</evidence>
<dbReference type="Pfam" id="PF13432">
    <property type="entry name" value="TPR_16"/>
    <property type="match status" value="1"/>
</dbReference>
<evidence type="ECO:0000256" key="1">
    <source>
        <dbReference type="ARBA" id="ARBA00022737"/>
    </source>
</evidence>
<dbReference type="PANTHER" id="PTHR45586">
    <property type="entry name" value="TPR REPEAT-CONTAINING PROTEIN PA4667"/>
    <property type="match status" value="1"/>
</dbReference>
<keyword evidence="5" id="KW-0472">Membrane</keyword>
<dbReference type="Gene3D" id="1.25.40.10">
    <property type="entry name" value="Tetratricopeptide repeat domain"/>
    <property type="match status" value="3"/>
</dbReference>
<gene>
    <name evidence="6" type="ORF">A2856_01345</name>
</gene>
<reference evidence="6 7" key="1">
    <citation type="journal article" date="2016" name="Nat. Commun.">
        <title>Thousands of microbial genomes shed light on interconnected biogeochemical processes in an aquifer system.</title>
        <authorList>
            <person name="Anantharaman K."/>
            <person name="Brown C.T."/>
            <person name="Hug L.A."/>
            <person name="Sharon I."/>
            <person name="Castelle C.J."/>
            <person name="Probst A.J."/>
            <person name="Thomas B.C."/>
            <person name="Singh A."/>
            <person name="Wilkins M.J."/>
            <person name="Karaoz U."/>
            <person name="Brodie E.L."/>
            <person name="Williams K.H."/>
            <person name="Hubbard S.S."/>
            <person name="Banfield J.F."/>
        </authorList>
    </citation>
    <scope>NUCLEOTIDE SEQUENCE [LARGE SCALE GENOMIC DNA]</scope>
</reference>
<keyword evidence="1" id="KW-0677">Repeat</keyword>
<dbReference type="SMART" id="SM00028">
    <property type="entry name" value="TPR"/>
    <property type="match status" value="3"/>
</dbReference>
<feature type="transmembrane region" description="Helical" evidence="5">
    <location>
        <begin position="98"/>
        <end position="115"/>
    </location>
</feature>